<feature type="chain" id="PRO_5046474266" evidence="1">
    <location>
        <begin position="21"/>
        <end position="228"/>
    </location>
</feature>
<dbReference type="EMBL" id="JBDIVE010000004">
    <property type="protein sequence ID" value="MEN3068733.1"/>
    <property type="molecule type" value="Genomic_DNA"/>
</dbReference>
<evidence type="ECO:0000313" key="3">
    <source>
        <dbReference type="Proteomes" id="UP001410394"/>
    </source>
</evidence>
<evidence type="ECO:0000313" key="2">
    <source>
        <dbReference type="EMBL" id="MEN3068733.1"/>
    </source>
</evidence>
<organism evidence="2 3">
    <name type="scientific">Uliginosibacterium sediminicola</name>
    <dbReference type="NCBI Taxonomy" id="2024550"/>
    <lineage>
        <taxon>Bacteria</taxon>
        <taxon>Pseudomonadati</taxon>
        <taxon>Pseudomonadota</taxon>
        <taxon>Betaproteobacteria</taxon>
        <taxon>Rhodocyclales</taxon>
        <taxon>Zoogloeaceae</taxon>
        <taxon>Uliginosibacterium</taxon>
    </lineage>
</organism>
<keyword evidence="3" id="KW-1185">Reference proteome</keyword>
<dbReference type="RefSeq" id="WP_345919505.1">
    <property type="nucleotide sequence ID" value="NZ_JBDIVE010000004.1"/>
</dbReference>
<sequence>MNKRRQLLALLAASPCLAHAGLLDSLSSKDAGTALKQALEQGASQAVATLGAADGFFGNERFRLPLPDVLQKAAPILRTLGQGQALDDLQLTMNRAAETAVSEAKPLLLAAVKSMSVQDAKGILSGGEDSVTQFFRGKTQAALTQKFLPVVSKATSRLQLADQYNKLAGQAATFGLLKAEDAQLEGFVTRKALDALYLRIGDEEKAIRQNPAQAIGSMAKKVFGALGN</sequence>
<keyword evidence="1" id="KW-0732">Signal</keyword>
<gene>
    <name evidence="2" type="ORF">ABDB84_09605</name>
</gene>
<comment type="caution">
    <text evidence="2">The sequence shown here is derived from an EMBL/GenBank/DDBJ whole genome shotgun (WGS) entry which is preliminary data.</text>
</comment>
<evidence type="ECO:0000256" key="1">
    <source>
        <dbReference type="SAM" id="SignalP"/>
    </source>
</evidence>
<dbReference type="InterPro" id="IPR025245">
    <property type="entry name" value="DUF4197"/>
</dbReference>
<dbReference type="Pfam" id="PF13852">
    <property type="entry name" value="DUF4197"/>
    <property type="match status" value="1"/>
</dbReference>
<protein>
    <submittedName>
        <fullName evidence="2">DUF4197 domain-containing protein</fullName>
    </submittedName>
</protein>
<dbReference type="Proteomes" id="UP001410394">
    <property type="component" value="Unassembled WGS sequence"/>
</dbReference>
<proteinExistence type="predicted"/>
<name>A0ABU9YY60_9RHOO</name>
<accession>A0ABU9YY60</accession>
<reference evidence="2 3" key="1">
    <citation type="journal article" date="2018" name="Int. J. Syst. Evol. Microbiol.">
        <title>Uliginosibacterium sediminicola sp. nov., isolated from freshwater sediment.</title>
        <authorList>
            <person name="Hwang W.M."/>
            <person name="Kim S.M."/>
            <person name="Kang K."/>
            <person name="Ahn T.Y."/>
        </authorList>
    </citation>
    <scope>NUCLEOTIDE SEQUENCE [LARGE SCALE GENOMIC DNA]</scope>
    <source>
        <strain evidence="2 3">M1-21</strain>
    </source>
</reference>
<feature type="signal peptide" evidence="1">
    <location>
        <begin position="1"/>
        <end position="20"/>
    </location>
</feature>